<dbReference type="HOGENOM" id="CLU_1297958_0_0_10"/>
<dbReference type="EMBL" id="CP001108">
    <property type="protein sequence ID" value="ACF45531.1"/>
    <property type="molecule type" value="Genomic_DNA"/>
</dbReference>
<proteinExistence type="predicted"/>
<feature type="chain" id="PRO_5002822556" description="WxL domain-containing protein" evidence="1">
    <location>
        <begin position="28"/>
        <end position="204"/>
    </location>
</feature>
<dbReference type="RefSeq" id="WP_012505068.1">
    <property type="nucleotide sequence ID" value="NC_011059.1"/>
</dbReference>
<evidence type="ECO:0008006" key="4">
    <source>
        <dbReference type="Google" id="ProtNLM"/>
    </source>
</evidence>
<evidence type="ECO:0000256" key="1">
    <source>
        <dbReference type="SAM" id="SignalP"/>
    </source>
</evidence>
<reference evidence="2" key="1">
    <citation type="submission" date="2008-06" db="EMBL/GenBank/DDBJ databases">
        <title>Complete sequence of chromosome of Prosthecochloris aestuarii DSM 271.</title>
        <authorList>
            <consortium name="US DOE Joint Genome Institute"/>
            <person name="Lucas S."/>
            <person name="Copeland A."/>
            <person name="Lapidus A."/>
            <person name="Glavina del Rio T."/>
            <person name="Dalin E."/>
            <person name="Tice H."/>
            <person name="Bruce D."/>
            <person name="Goodwin L."/>
            <person name="Pitluck S."/>
            <person name="Schmutz J."/>
            <person name="Larimer F."/>
            <person name="Land M."/>
            <person name="Hauser L."/>
            <person name="Kyrpides N."/>
            <person name="Anderson I."/>
            <person name="Liu Z."/>
            <person name="Li T."/>
            <person name="Zhao F."/>
            <person name="Overmann J."/>
            <person name="Bryant D.A."/>
            <person name="Richardson P."/>
        </authorList>
    </citation>
    <scope>NUCLEOTIDE SEQUENCE [LARGE SCALE GENOMIC DNA]</scope>
    <source>
        <strain evidence="2">DSM 271</strain>
    </source>
</reference>
<name>B4S5D4_PROA2</name>
<sequence>MITLKKKLGVLALSAAMSIPFSSSAHAAQTSGSTDIKVNLPDIIILHYISDITLNFGSDIGQSANESVASWTVAWDGATSDGSGELAVGNLDDTSNELGDISPIDVTLPNVWAIRGLSSSGTATVEITGGNLTLANSSSSIALSDFTVSGSGNTSASITADLNGLHKTTATVGDVNLKMDVSAAALSGEYDTSGTEYTITATTI</sequence>
<dbReference type="AlphaFoldDB" id="B4S5D4"/>
<accession>B4S5D4</accession>
<dbReference type="Proteomes" id="UP000002725">
    <property type="component" value="Chromosome"/>
</dbReference>
<evidence type="ECO:0000313" key="3">
    <source>
        <dbReference type="Proteomes" id="UP000002725"/>
    </source>
</evidence>
<feature type="signal peptide" evidence="1">
    <location>
        <begin position="1"/>
        <end position="27"/>
    </location>
</feature>
<protein>
    <recommendedName>
        <fullName evidence="4">WxL domain-containing protein</fullName>
    </recommendedName>
</protein>
<evidence type="ECO:0000313" key="2">
    <source>
        <dbReference type="EMBL" id="ACF45531.1"/>
    </source>
</evidence>
<dbReference type="eggNOG" id="ENOG502ZSD4">
    <property type="taxonomic scope" value="Bacteria"/>
</dbReference>
<keyword evidence="3" id="KW-1185">Reference proteome</keyword>
<gene>
    <name evidence="2" type="ordered locus">Paes_0475</name>
</gene>
<organism evidence="2 3">
    <name type="scientific">Prosthecochloris aestuarii (strain DSM 271 / SK 413)</name>
    <dbReference type="NCBI Taxonomy" id="290512"/>
    <lineage>
        <taxon>Bacteria</taxon>
        <taxon>Pseudomonadati</taxon>
        <taxon>Chlorobiota</taxon>
        <taxon>Chlorobiia</taxon>
        <taxon>Chlorobiales</taxon>
        <taxon>Chlorobiaceae</taxon>
        <taxon>Prosthecochloris</taxon>
    </lineage>
</organism>
<keyword evidence="1" id="KW-0732">Signal</keyword>
<dbReference type="STRING" id="290512.Paes_0475"/>
<dbReference type="KEGG" id="paa:Paes_0475"/>